<dbReference type="SUPFAM" id="SSF48403">
    <property type="entry name" value="Ankyrin repeat"/>
    <property type="match status" value="1"/>
</dbReference>
<dbReference type="Proteomes" id="UP001160483">
    <property type="component" value="Unassembled WGS sequence"/>
</dbReference>
<feature type="region of interest" description="Disordered" evidence="10">
    <location>
        <begin position="409"/>
        <end position="451"/>
    </location>
</feature>
<keyword evidence="6" id="KW-0813">Transport</keyword>
<dbReference type="InterPro" id="IPR040218">
    <property type="entry name" value="SLC7A6OS"/>
</dbReference>
<evidence type="ECO:0000256" key="2">
    <source>
        <dbReference type="ARBA" id="ARBA00004123"/>
    </source>
</evidence>
<evidence type="ECO:0000256" key="9">
    <source>
        <dbReference type="ARBA" id="ARBA00023242"/>
    </source>
</evidence>
<dbReference type="GO" id="GO:0015031">
    <property type="term" value="P:protein transport"/>
    <property type="evidence" value="ECO:0007669"/>
    <property type="project" value="UniProtKB-KW"/>
</dbReference>
<evidence type="ECO:0000256" key="8">
    <source>
        <dbReference type="ARBA" id="ARBA00022927"/>
    </source>
</evidence>
<evidence type="ECO:0000256" key="10">
    <source>
        <dbReference type="SAM" id="MobiDB-lite"/>
    </source>
</evidence>
<feature type="region of interest" description="Disordered" evidence="10">
    <location>
        <begin position="353"/>
        <end position="372"/>
    </location>
</feature>
<reference evidence="13" key="1">
    <citation type="submission" date="2021-11" db="EMBL/GenBank/DDBJ databases">
        <authorList>
            <person name="Islam A."/>
            <person name="Islam S."/>
            <person name="Flora M.S."/>
            <person name="Rahman M."/>
            <person name="Ziaur R.M."/>
            <person name="Epstein J.H."/>
            <person name="Hassan M."/>
            <person name="Klassen M."/>
            <person name="Woodard K."/>
            <person name="Webb A."/>
            <person name="Webby R.J."/>
            <person name="El Zowalaty M.E."/>
        </authorList>
    </citation>
    <scope>NUCLEOTIDE SEQUENCE</scope>
    <source>
        <strain evidence="13">Pbs3</strain>
    </source>
</reference>
<dbReference type="InterPro" id="IPR023753">
    <property type="entry name" value="FAD/NAD-binding_dom"/>
</dbReference>
<dbReference type="AlphaFoldDB" id="A0AAU9KP18"/>
<evidence type="ECO:0000256" key="1">
    <source>
        <dbReference type="ARBA" id="ARBA00003202"/>
    </source>
</evidence>
<feature type="region of interest" description="Disordered" evidence="10">
    <location>
        <begin position="1"/>
        <end position="32"/>
    </location>
</feature>
<keyword evidence="9" id="KW-0539">Nucleus</keyword>
<dbReference type="PANTHER" id="PTHR31196:SF2">
    <property type="entry name" value="RNA POLYMERASE II NUCLEAR LOCALIZATION PROTEIN SLC7A6OS-RELATED"/>
    <property type="match status" value="1"/>
</dbReference>
<sequence>MDKTWPSLRTIVPSTATARSSRPPKVNVQANEKPSRVFLRLKRKRSDNPMECLMVQSEPTIKRPKVDLLEAFTKLSTDEKCFVFKHIDTMEEQIEPGRGRWTERLKRKARSLKDERADILAKKQLVSVFQKDPTASKQTEKRMEEQQSRSKSRRNEEMFKSRGLQPIVEIKEKQTMEVHGIRLVDLQLSTIADTDTSLTTCTDAHLEISEADVVMMNGARLKSTRVLNPQERMLDEAIWTAFRLNDFTPFFHIYHTQRLQFRADPITFQRPADGRTILMAAALHGRSDVIEVLLRSDSTSVLSQDWEGATAAVFAKRGGHSNVETALLACEEAGREKDYVYDIYCVDISASEQQETMHDKTTDSRDGFEQTSINSVPVVSVSSEVQRWLSEDTPSDEVEEYMLESDIDSNDEADGLSEDSNDEDNVANDYPDEESSDESVGSSEDLDEIGARRRWQNSEEFTERDENRPRVLISILVTSALKKEVSYHAIGLGDKERNETETLQFDYLVLATGSTYTVAIKPGLHDYARTAMETKFQDIRLHLEKADKVLVVGGGPVGCEVATEIKSKYPNKLVTIVEAKNQLVSGNNLRDKFYTKLNEGLDKLGVKVILSERLMERLSGNNVEKRTMHNGD</sequence>
<dbReference type="EMBL" id="CAKKTJ010000090">
    <property type="protein sequence ID" value="CAH0473919.1"/>
    <property type="molecule type" value="Genomic_DNA"/>
</dbReference>
<evidence type="ECO:0000259" key="12">
    <source>
        <dbReference type="Pfam" id="PF08574"/>
    </source>
</evidence>
<name>A0AAU9KP18_9STRA</name>
<evidence type="ECO:0000259" key="11">
    <source>
        <dbReference type="Pfam" id="PF07992"/>
    </source>
</evidence>
<proteinExistence type="inferred from homology"/>
<dbReference type="SUPFAM" id="SSF51905">
    <property type="entry name" value="FAD/NAD(P)-binding domain"/>
    <property type="match status" value="1"/>
</dbReference>
<dbReference type="Pfam" id="PF08574">
    <property type="entry name" value="Iwr1"/>
    <property type="match status" value="1"/>
</dbReference>
<dbReference type="GO" id="GO:0016491">
    <property type="term" value="F:oxidoreductase activity"/>
    <property type="evidence" value="ECO:0007669"/>
    <property type="project" value="InterPro"/>
</dbReference>
<dbReference type="GO" id="GO:0005634">
    <property type="term" value="C:nucleus"/>
    <property type="evidence" value="ECO:0007669"/>
    <property type="project" value="UniProtKB-SubCell"/>
</dbReference>
<evidence type="ECO:0000256" key="6">
    <source>
        <dbReference type="ARBA" id="ARBA00022448"/>
    </source>
</evidence>
<comment type="subcellular location">
    <subcellularLocation>
        <location evidence="3">Cytoplasm</location>
    </subcellularLocation>
    <subcellularLocation>
        <location evidence="2">Nucleus</location>
    </subcellularLocation>
</comment>
<evidence type="ECO:0000256" key="4">
    <source>
        <dbReference type="ARBA" id="ARBA00010218"/>
    </source>
</evidence>
<dbReference type="InterPro" id="IPR036770">
    <property type="entry name" value="Ankyrin_rpt-contain_sf"/>
</dbReference>
<dbReference type="Pfam" id="PF07992">
    <property type="entry name" value="Pyr_redox_2"/>
    <property type="match status" value="1"/>
</dbReference>
<evidence type="ECO:0000256" key="7">
    <source>
        <dbReference type="ARBA" id="ARBA00022490"/>
    </source>
</evidence>
<comment type="function">
    <text evidence="1">Directs RNA polymerase II nuclear import.</text>
</comment>
<feature type="compositionally biased region" description="Acidic residues" evidence="10">
    <location>
        <begin position="409"/>
        <end position="437"/>
    </location>
</feature>
<protein>
    <recommendedName>
        <fullName evidence="5">Probable RNA polymerase II nuclear localization protein SLC7A6OS</fullName>
    </recommendedName>
</protein>
<keyword evidence="7" id="KW-0963">Cytoplasm</keyword>
<dbReference type="Gene3D" id="3.50.50.60">
    <property type="entry name" value="FAD/NAD(P)-binding domain"/>
    <property type="match status" value="2"/>
</dbReference>
<accession>A0AAU9KP18</accession>
<dbReference type="PANTHER" id="PTHR31196">
    <property type="entry name" value="RNA POLYMERASE II NUCLEAR LOCALIZATION PROTEIN SLC7A6OS-RELATED"/>
    <property type="match status" value="1"/>
</dbReference>
<dbReference type="InterPro" id="IPR036188">
    <property type="entry name" value="FAD/NAD-bd_sf"/>
</dbReference>
<keyword evidence="8" id="KW-0653">Protein transport</keyword>
<comment type="similarity">
    <text evidence="4">Belongs to the IWR1/SLC7A6OS family.</text>
</comment>
<feature type="domain" description="Transcription factor Iwr1" evidence="12">
    <location>
        <begin position="337"/>
        <end position="434"/>
    </location>
</feature>
<feature type="compositionally biased region" description="Basic and acidic residues" evidence="10">
    <location>
        <begin position="138"/>
        <end position="159"/>
    </location>
</feature>
<evidence type="ECO:0000256" key="3">
    <source>
        <dbReference type="ARBA" id="ARBA00004496"/>
    </source>
</evidence>
<evidence type="ECO:0000256" key="5">
    <source>
        <dbReference type="ARBA" id="ARBA00017036"/>
    </source>
</evidence>
<feature type="domain" description="FAD/NAD(P)-binding" evidence="11">
    <location>
        <begin position="482"/>
        <end position="622"/>
    </location>
</feature>
<organism evidence="13 14">
    <name type="scientific">Peronospora belbahrii</name>
    <dbReference type="NCBI Taxonomy" id="622444"/>
    <lineage>
        <taxon>Eukaryota</taxon>
        <taxon>Sar</taxon>
        <taxon>Stramenopiles</taxon>
        <taxon>Oomycota</taxon>
        <taxon>Peronosporomycetes</taxon>
        <taxon>Peronosporales</taxon>
        <taxon>Peronosporaceae</taxon>
        <taxon>Peronospora</taxon>
    </lineage>
</organism>
<dbReference type="GO" id="GO:0005737">
    <property type="term" value="C:cytoplasm"/>
    <property type="evidence" value="ECO:0007669"/>
    <property type="project" value="UniProtKB-SubCell"/>
</dbReference>
<feature type="region of interest" description="Disordered" evidence="10">
    <location>
        <begin position="132"/>
        <end position="159"/>
    </location>
</feature>
<dbReference type="InterPro" id="IPR013883">
    <property type="entry name" value="TF_Iwr1_dom"/>
</dbReference>
<dbReference type="Gene3D" id="1.25.40.20">
    <property type="entry name" value="Ankyrin repeat-containing domain"/>
    <property type="match status" value="1"/>
</dbReference>
<evidence type="ECO:0000313" key="13">
    <source>
        <dbReference type="EMBL" id="CAH0473919.1"/>
    </source>
</evidence>
<feature type="compositionally biased region" description="Basic and acidic residues" evidence="10">
    <location>
        <begin position="355"/>
        <end position="368"/>
    </location>
</feature>
<comment type="caution">
    <text evidence="13">The sequence shown here is derived from an EMBL/GenBank/DDBJ whole genome shotgun (WGS) entry which is preliminary data.</text>
</comment>
<evidence type="ECO:0000313" key="14">
    <source>
        <dbReference type="Proteomes" id="UP001160483"/>
    </source>
</evidence>
<gene>
    <name evidence="13" type="ORF">PBS003_LOCUS793</name>
</gene>